<evidence type="ECO:0000256" key="1">
    <source>
        <dbReference type="ARBA" id="ARBA00023172"/>
    </source>
</evidence>
<dbReference type="InterPro" id="IPR011010">
    <property type="entry name" value="DNA_brk_join_enz"/>
</dbReference>
<reference evidence="3 4" key="1">
    <citation type="submission" date="2024-11" db="EMBL/GenBank/DDBJ databases">
        <authorList>
            <person name="Heng Y.C."/>
            <person name="Lim A.C.H."/>
            <person name="Lee J.K.Y."/>
            <person name="Kittelmann S."/>
        </authorList>
    </citation>
    <scope>NUCLEOTIDE SEQUENCE [LARGE SCALE GENOMIC DNA]</scope>
    <source>
        <strain evidence="3 4">WILCCON 0185</strain>
    </source>
</reference>
<dbReference type="InterPro" id="IPR013762">
    <property type="entry name" value="Integrase-like_cat_sf"/>
</dbReference>
<dbReference type="PROSITE" id="PS51898">
    <property type="entry name" value="TYR_RECOMBINASE"/>
    <property type="match status" value="1"/>
</dbReference>
<sequence length="738" mass="86802">MSQYTNNKLMEYMDTLNFRDDELKNLTIAYINKCEEYHYTHITNHFKFVSDFKVVLDILQYFNKDSFQWESIKQIIIENIESRNYLINFAVYLSTCKYLDSDLSESYKAASKKLLKAIPAKLWCLSSIEKMKYVNSLFITEYKRKDSLRMTTFIVNVKNTIVYELLCNFSSSNTEVLKQSKEFFEIFEDSVRDKTKLDNIKDIKDFSYDIFEEQFKFYDSLGLSNILCAFYLYLWGFDPNHNLFPKSSGIDYKTLKRKEFYKDYKAGYRLVLYNPHDPVPLFDKWIIFDNGFGNNSLAVNNSNGQLIDFNKINNQLYRHYVKTWLWKDTSISIFAKVNYYFYVSRFFNFLSSNKKDNENIITLEDALTYKNHTLATVESDTNASKYMYNIRGVLRYLKDEKLIEVEDSVLYHLKYPSKSKNQAKVVANEDLQKLADLMKENAETSDLDKLYYLIYYLLLETEFRITHILALETDCVKPTAKKDQYIIKSKTKTSNGYEVKQSITIYVKKQIDDILRITENLRNECNEKDLKKRLFIKRNYSRKLIISPVTRENFTEYLSDCCDKLGISHYTASNLRDTHITKAEEFVIRKGLSKIEQSVLTGHTNTDTDNRHYVESNITDMLEIIHGTIIGDIDINGQVVISADKSIANEENEVENGCGYCKSEACKNTSFLSCFMCEHFMATVDRIPYFEEQLKLIEYKIPHASIQHDKEDLLNIKQLLLNYLKALYLKSKELISNV</sequence>
<keyword evidence="4" id="KW-1185">Reference proteome</keyword>
<dbReference type="SUPFAM" id="SSF56349">
    <property type="entry name" value="DNA breaking-rejoining enzymes"/>
    <property type="match status" value="1"/>
</dbReference>
<organism evidence="3 4">
    <name type="scientific">Candidatus Clostridium stratigraminis</name>
    <dbReference type="NCBI Taxonomy" id="3381661"/>
    <lineage>
        <taxon>Bacteria</taxon>
        <taxon>Bacillati</taxon>
        <taxon>Bacillota</taxon>
        <taxon>Clostridia</taxon>
        <taxon>Eubacteriales</taxon>
        <taxon>Clostridiaceae</taxon>
        <taxon>Clostridium</taxon>
    </lineage>
</organism>
<evidence type="ECO:0000259" key="2">
    <source>
        <dbReference type="PROSITE" id="PS51898"/>
    </source>
</evidence>
<name>A0ABW8T2N2_9CLOT</name>
<dbReference type="EMBL" id="JBJHZZ010000002">
    <property type="protein sequence ID" value="MFL0246571.1"/>
    <property type="molecule type" value="Genomic_DNA"/>
</dbReference>
<accession>A0ABW8T2N2</accession>
<evidence type="ECO:0000313" key="4">
    <source>
        <dbReference type="Proteomes" id="UP001623591"/>
    </source>
</evidence>
<proteinExistence type="predicted"/>
<feature type="domain" description="Tyr recombinase" evidence="2">
    <location>
        <begin position="421"/>
        <end position="626"/>
    </location>
</feature>
<keyword evidence="1" id="KW-0233">DNA recombination</keyword>
<evidence type="ECO:0000313" key="3">
    <source>
        <dbReference type="EMBL" id="MFL0246571.1"/>
    </source>
</evidence>
<dbReference type="Gene3D" id="1.10.443.10">
    <property type="entry name" value="Intergrase catalytic core"/>
    <property type="match status" value="1"/>
</dbReference>
<gene>
    <name evidence="3" type="ORF">ACJDUG_06285</name>
</gene>
<dbReference type="Proteomes" id="UP001623591">
    <property type="component" value="Unassembled WGS sequence"/>
</dbReference>
<dbReference type="InterPro" id="IPR002104">
    <property type="entry name" value="Integrase_catalytic"/>
</dbReference>
<protein>
    <recommendedName>
        <fullName evidence="2">Tyr recombinase domain-containing protein</fullName>
    </recommendedName>
</protein>
<dbReference type="RefSeq" id="WP_406769034.1">
    <property type="nucleotide sequence ID" value="NZ_JBJHZZ010000002.1"/>
</dbReference>
<comment type="caution">
    <text evidence="3">The sequence shown here is derived from an EMBL/GenBank/DDBJ whole genome shotgun (WGS) entry which is preliminary data.</text>
</comment>